<dbReference type="AlphaFoldDB" id="A0A401QH87"/>
<protein>
    <submittedName>
        <fullName evidence="1">Uncharacterized protein</fullName>
    </submittedName>
</protein>
<organism evidence="1 2">
    <name type="scientific">Scyliorhinus torazame</name>
    <name type="common">Cloudy catshark</name>
    <name type="synonym">Catulus torazame</name>
    <dbReference type="NCBI Taxonomy" id="75743"/>
    <lineage>
        <taxon>Eukaryota</taxon>
        <taxon>Metazoa</taxon>
        <taxon>Chordata</taxon>
        <taxon>Craniata</taxon>
        <taxon>Vertebrata</taxon>
        <taxon>Chondrichthyes</taxon>
        <taxon>Elasmobranchii</taxon>
        <taxon>Galeomorphii</taxon>
        <taxon>Galeoidea</taxon>
        <taxon>Carcharhiniformes</taxon>
        <taxon>Scyliorhinidae</taxon>
        <taxon>Scyliorhinus</taxon>
    </lineage>
</organism>
<dbReference type="Proteomes" id="UP000288216">
    <property type="component" value="Unassembled WGS sequence"/>
</dbReference>
<proteinExistence type="predicted"/>
<reference evidence="1 2" key="1">
    <citation type="journal article" date="2018" name="Nat. Ecol. Evol.">
        <title>Shark genomes provide insights into elasmobranch evolution and the origin of vertebrates.</title>
        <authorList>
            <person name="Hara Y"/>
            <person name="Yamaguchi K"/>
            <person name="Onimaru K"/>
            <person name="Kadota M"/>
            <person name="Koyanagi M"/>
            <person name="Keeley SD"/>
            <person name="Tatsumi K"/>
            <person name="Tanaka K"/>
            <person name="Motone F"/>
            <person name="Kageyama Y"/>
            <person name="Nozu R"/>
            <person name="Adachi N"/>
            <person name="Nishimura O"/>
            <person name="Nakagawa R"/>
            <person name="Tanegashima C"/>
            <person name="Kiyatake I"/>
            <person name="Matsumoto R"/>
            <person name="Murakumo K"/>
            <person name="Nishida K"/>
            <person name="Terakita A"/>
            <person name="Kuratani S"/>
            <person name="Sato K"/>
            <person name="Hyodo S Kuraku.S."/>
        </authorList>
    </citation>
    <scope>NUCLEOTIDE SEQUENCE [LARGE SCALE GENOMIC DNA]</scope>
</reference>
<evidence type="ECO:0000313" key="2">
    <source>
        <dbReference type="Proteomes" id="UP000288216"/>
    </source>
</evidence>
<name>A0A401QH87_SCYTO</name>
<feature type="non-terminal residue" evidence="1">
    <location>
        <position position="55"/>
    </location>
</feature>
<gene>
    <name evidence="1" type="ORF">scyTo_0025412</name>
</gene>
<dbReference type="EMBL" id="BFAA01092669">
    <property type="protein sequence ID" value="GCB84744.1"/>
    <property type="molecule type" value="Genomic_DNA"/>
</dbReference>
<keyword evidence="2" id="KW-1185">Reference proteome</keyword>
<evidence type="ECO:0000313" key="1">
    <source>
        <dbReference type="EMBL" id="GCB84744.1"/>
    </source>
</evidence>
<comment type="caution">
    <text evidence="1">The sequence shown here is derived from an EMBL/GenBank/DDBJ whole genome shotgun (WGS) entry which is preliminary data.</text>
</comment>
<sequence>MLAIVPQIEDIQGQADDAKSQAAATLKRATEAKNLINNTVAELRRFIKAVKDFLN</sequence>
<accession>A0A401QH87</accession>